<sequence>AEVTKRKCEAKIGRLEKEAQRARQLYQEAQNQLQELREGESPDKGQFRSRVDSLKKQISHYQKKLATLEKVADISQQGDTKVAELESSVREMRRQQEELQTRLREETQRKEEL</sequence>
<gene>
    <name evidence="2" type="ORF">OTU49_012777</name>
</gene>
<feature type="non-terminal residue" evidence="2">
    <location>
        <position position="113"/>
    </location>
</feature>
<feature type="region of interest" description="Disordered" evidence="1">
    <location>
        <begin position="76"/>
        <end position="113"/>
    </location>
</feature>
<dbReference type="Pfam" id="PF25764">
    <property type="entry name" value="KIF21A_4th"/>
    <property type="match status" value="1"/>
</dbReference>
<dbReference type="AlphaFoldDB" id="A0AAW0VZ64"/>
<protein>
    <recommendedName>
        <fullName evidence="4">Myosin heavy chain</fullName>
    </recommendedName>
</protein>
<accession>A0AAW0VZ64</accession>
<comment type="caution">
    <text evidence="2">The sequence shown here is derived from an EMBL/GenBank/DDBJ whole genome shotgun (WGS) entry which is preliminary data.</text>
</comment>
<evidence type="ECO:0000313" key="3">
    <source>
        <dbReference type="Proteomes" id="UP001445076"/>
    </source>
</evidence>
<evidence type="ECO:0000256" key="1">
    <source>
        <dbReference type="SAM" id="MobiDB-lite"/>
    </source>
</evidence>
<evidence type="ECO:0008006" key="4">
    <source>
        <dbReference type="Google" id="ProtNLM"/>
    </source>
</evidence>
<dbReference type="Proteomes" id="UP001445076">
    <property type="component" value="Unassembled WGS sequence"/>
</dbReference>
<feature type="compositionally biased region" description="Basic and acidic residues" evidence="1">
    <location>
        <begin position="81"/>
        <end position="113"/>
    </location>
</feature>
<proteinExistence type="predicted"/>
<evidence type="ECO:0000313" key="2">
    <source>
        <dbReference type="EMBL" id="KAK8721551.1"/>
    </source>
</evidence>
<dbReference type="EMBL" id="JARKIK010000100">
    <property type="protein sequence ID" value="KAK8721551.1"/>
    <property type="molecule type" value="Genomic_DNA"/>
</dbReference>
<feature type="non-terminal residue" evidence="2">
    <location>
        <position position="1"/>
    </location>
</feature>
<name>A0AAW0VZ64_CHEQU</name>
<keyword evidence="3" id="KW-1185">Reference proteome</keyword>
<organism evidence="2 3">
    <name type="scientific">Cherax quadricarinatus</name>
    <name type="common">Australian red claw crayfish</name>
    <dbReference type="NCBI Taxonomy" id="27406"/>
    <lineage>
        <taxon>Eukaryota</taxon>
        <taxon>Metazoa</taxon>
        <taxon>Ecdysozoa</taxon>
        <taxon>Arthropoda</taxon>
        <taxon>Crustacea</taxon>
        <taxon>Multicrustacea</taxon>
        <taxon>Malacostraca</taxon>
        <taxon>Eumalacostraca</taxon>
        <taxon>Eucarida</taxon>
        <taxon>Decapoda</taxon>
        <taxon>Pleocyemata</taxon>
        <taxon>Astacidea</taxon>
        <taxon>Parastacoidea</taxon>
        <taxon>Parastacidae</taxon>
        <taxon>Cherax</taxon>
    </lineage>
</organism>
<reference evidence="2 3" key="1">
    <citation type="journal article" date="2024" name="BMC Genomics">
        <title>Genome assembly of redclaw crayfish (Cherax quadricarinatus) provides insights into its immune adaptation and hypoxia tolerance.</title>
        <authorList>
            <person name="Liu Z."/>
            <person name="Zheng J."/>
            <person name="Li H."/>
            <person name="Fang K."/>
            <person name="Wang S."/>
            <person name="He J."/>
            <person name="Zhou D."/>
            <person name="Weng S."/>
            <person name="Chi M."/>
            <person name="Gu Z."/>
            <person name="He J."/>
            <person name="Li F."/>
            <person name="Wang M."/>
        </authorList>
    </citation>
    <scope>NUCLEOTIDE SEQUENCE [LARGE SCALE GENOMIC DNA]</scope>
    <source>
        <strain evidence="2">ZL_2023a</strain>
    </source>
</reference>